<evidence type="ECO:0000256" key="1">
    <source>
        <dbReference type="SAM" id="MobiDB-lite"/>
    </source>
</evidence>
<reference evidence="2 3" key="1">
    <citation type="journal article" date="2013" name="BMC Genomics">
        <title>Reconstruction of the lipid metabolism for the microalga Monoraphidium neglectum from its genome sequence reveals characteristics suitable for biofuel production.</title>
        <authorList>
            <person name="Bogen C."/>
            <person name="Al-Dilaimi A."/>
            <person name="Albersmeier A."/>
            <person name="Wichmann J."/>
            <person name="Grundmann M."/>
            <person name="Rupp O."/>
            <person name="Lauersen K.J."/>
            <person name="Blifernez-Klassen O."/>
            <person name="Kalinowski J."/>
            <person name="Goesmann A."/>
            <person name="Mussgnug J.H."/>
            <person name="Kruse O."/>
        </authorList>
    </citation>
    <scope>NUCLEOTIDE SEQUENCE [LARGE SCALE GENOMIC DNA]</scope>
    <source>
        <strain evidence="2 3">SAG 48.87</strain>
    </source>
</reference>
<name>A0A0D2JI48_9CHLO</name>
<feature type="region of interest" description="Disordered" evidence="1">
    <location>
        <begin position="118"/>
        <end position="244"/>
    </location>
</feature>
<feature type="compositionally biased region" description="Low complexity" evidence="1">
    <location>
        <begin position="278"/>
        <end position="306"/>
    </location>
</feature>
<feature type="region of interest" description="Disordered" evidence="1">
    <location>
        <begin position="267"/>
        <end position="316"/>
    </location>
</feature>
<proteinExistence type="predicted"/>
<feature type="compositionally biased region" description="Basic and acidic residues" evidence="1">
    <location>
        <begin position="221"/>
        <end position="233"/>
    </location>
</feature>
<dbReference type="GeneID" id="25741803"/>
<dbReference type="KEGG" id="mng:MNEG_8928"/>
<feature type="compositionally biased region" description="Low complexity" evidence="1">
    <location>
        <begin position="188"/>
        <end position="207"/>
    </location>
</feature>
<gene>
    <name evidence="2" type="ORF">MNEG_8928</name>
</gene>
<sequence length="361" mass="37152">ALERYRDAVTNAYSTALSLPPESVAVQSVDCKAAAGAPAAAGAGAEAAASGGRRRLMQPGAPAAGVTLDTRFTVQVPTDPPELRQQVIYNITNNSADILGPAIRGVFGRDIGGVSIGNPSPLPAGGDASIPGSPQPSQAAGVDLPPAPAAQEPSEPEPLPSPRLGKRYPAAPPPQPPEPAPPSPEPGGSPEAIPSSQPLTPPTAASPAPSPATAPPARASYEGREPAHPKWSDAPRCSYQPAAGGQYATDAAGRLWGWEAGKSCTFQQPDTGLPIIVDQGPAGAAPGGKQQQQQQNQAQTKDQQQQRPDWASAPACKYERTATNSVQDTAGQAYARTADNSVQDTIGRPWGWQDRRSCKFA</sequence>
<protein>
    <submittedName>
        <fullName evidence="2">Uncharacterized protein</fullName>
    </submittedName>
</protein>
<dbReference type="RefSeq" id="XP_013898052.1">
    <property type="nucleotide sequence ID" value="XM_014042598.1"/>
</dbReference>
<accession>A0A0D2JI48</accession>
<dbReference type="Proteomes" id="UP000054498">
    <property type="component" value="Unassembled WGS sequence"/>
</dbReference>
<organism evidence="2 3">
    <name type="scientific">Monoraphidium neglectum</name>
    <dbReference type="NCBI Taxonomy" id="145388"/>
    <lineage>
        <taxon>Eukaryota</taxon>
        <taxon>Viridiplantae</taxon>
        <taxon>Chlorophyta</taxon>
        <taxon>core chlorophytes</taxon>
        <taxon>Chlorophyceae</taxon>
        <taxon>CS clade</taxon>
        <taxon>Sphaeropleales</taxon>
        <taxon>Selenastraceae</taxon>
        <taxon>Monoraphidium</taxon>
    </lineage>
</organism>
<keyword evidence="3" id="KW-1185">Reference proteome</keyword>
<dbReference type="EMBL" id="KK101979">
    <property type="protein sequence ID" value="KIY99032.1"/>
    <property type="molecule type" value="Genomic_DNA"/>
</dbReference>
<feature type="compositionally biased region" description="Pro residues" evidence="1">
    <location>
        <begin position="170"/>
        <end position="187"/>
    </location>
</feature>
<feature type="non-terminal residue" evidence="2">
    <location>
        <position position="1"/>
    </location>
</feature>
<dbReference type="OrthoDB" id="536945at2759"/>
<evidence type="ECO:0000313" key="3">
    <source>
        <dbReference type="Proteomes" id="UP000054498"/>
    </source>
</evidence>
<dbReference type="PRINTS" id="PR01217">
    <property type="entry name" value="PRICHEXTENSN"/>
</dbReference>
<evidence type="ECO:0000313" key="2">
    <source>
        <dbReference type="EMBL" id="KIY99032.1"/>
    </source>
</evidence>
<dbReference type="AlphaFoldDB" id="A0A0D2JI48"/>
<dbReference type="STRING" id="145388.A0A0D2JI48"/>